<keyword evidence="3" id="KW-0813">Transport</keyword>
<evidence type="ECO:0000256" key="3">
    <source>
        <dbReference type="ARBA" id="ARBA00022448"/>
    </source>
</evidence>
<reference evidence="9 10" key="1">
    <citation type="submission" date="2019-10" db="EMBL/GenBank/DDBJ databases">
        <title>Corynebacterium sp novel species isolated from the respiratory tract of Marmot.</title>
        <authorList>
            <person name="Zhang G."/>
        </authorList>
    </citation>
    <scope>NUCLEOTIDE SEQUENCE [LARGE SCALE GENOMIC DNA]</scope>
    <source>
        <strain evidence="9 10">336</strain>
    </source>
</reference>
<protein>
    <submittedName>
        <fullName evidence="9">Iron ABC transporter permease</fullName>
    </submittedName>
</protein>
<feature type="transmembrane region" description="Helical" evidence="8">
    <location>
        <begin position="165"/>
        <end position="193"/>
    </location>
</feature>
<keyword evidence="6 8" id="KW-1133">Transmembrane helix</keyword>
<keyword evidence="10" id="KW-1185">Reference proteome</keyword>
<dbReference type="RefSeq" id="WP_151844417.1">
    <property type="nucleotide sequence ID" value="NZ_WBZJ01000002.1"/>
</dbReference>
<comment type="caution">
    <text evidence="9">The sequence shown here is derived from an EMBL/GenBank/DDBJ whole genome shotgun (WGS) entry which is preliminary data.</text>
</comment>
<keyword evidence="5 8" id="KW-0812">Transmembrane</keyword>
<evidence type="ECO:0000256" key="7">
    <source>
        <dbReference type="ARBA" id="ARBA00023136"/>
    </source>
</evidence>
<sequence length="355" mass="37062">METRQEKTSAQRLRERRIITITLLALGSVATIVLNLTLGQFSMSLGEVWRQVLAGPGGSYDEHSAGPHNSVLWNIRVPRLILGLLVGSALAVAGTILQGLLGNPLAEPGVIGVTSGAGVGAAAAIVFGWTFLGTATVPFFAFLSGIITTLLVYRLSRSQGKVHILTLILTGIAVNAVAGALISFFVFLAPTSAREEIIFWQMGSLNGAQWKHIATVIIPIVGCVAGAIAIARWLDVLALGEKAARHAGVRVGVMRPLVVGLSTALAAAAVSFAGIIGFVGLIVPHILRQALGPSNRWLVPLSAVGGAVLVTLSDLVARTLIAYAELPIGIFTALVGGPTFFILLRRNLARYGGAH</sequence>
<feature type="transmembrane region" description="Helical" evidence="8">
    <location>
        <begin position="135"/>
        <end position="153"/>
    </location>
</feature>
<organism evidence="9 10">
    <name type="scientific">Corynebacterium zhongnanshanii</name>
    <dbReference type="NCBI Taxonomy" id="2768834"/>
    <lineage>
        <taxon>Bacteria</taxon>
        <taxon>Bacillati</taxon>
        <taxon>Actinomycetota</taxon>
        <taxon>Actinomycetes</taxon>
        <taxon>Mycobacteriales</taxon>
        <taxon>Corynebacteriaceae</taxon>
        <taxon>Corynebacterium</taxon>
    </lineage>
</organism>
<evidence type="ECO:0000256" key="1">
    <source>
        <dbReference type="ARBA" id="ARBA00004651"/>
    </source>
</evidence>
<feature type="transmembrane region" description="Helical" evidence="8">
    <location>
        <begin position="213"/>
        <end position="236"/>
    </location>
</feature>
<comment type="similarity">
    <text evidence="2">Belongs to the binding-protein-dependent transport system permease family. FecCD subfamily.</text>
</comment>
<dbReference type="EMBL" id="WBZJ01000002">
    <property type="protein sequence ID" value="KAB3520871.1"/>
    <property type="molecule type" value="Genomic_DNA"/>
</dbReference>
<keyword evidence="7 8" id="KW-0472">Membrane</keyword>
<dbReference type="Pfam" id="PF01032">
    <property type="entry name" value="FecCD"/>
    <property type="match status" value="1"/>
</dbReference>
<proteinExistence type="inferred from homology"/>
<dbReference type="SUPFAM" id="SSF81345">
    <property type="entry name" value="ABC transporter involved in vitamin B12 uptake, BtuC"/>
    <property type="match status" value="1"/>
</dbReference>
<name>A0ABQ6VF13_9CORY</name>
<feature type="transmembrane region" description="Helical" evidence="8">
    <location>
        <begin position="80"/>
        <end position="102"/>
    </location>
</feature>
<dbReference type="Gene3D" id="1.10.3470.10">
    <property type="entry name" value="ABC transporter involved in vitamin B12 uptake, BtuC"/>
    <property type="match status" value="1"/>
</dbReference>
<dbReference type="PANTHER" id="PTHR30472:SF25">
    <property type="entry name" value="ABC TRANSPORTER PERMEASE PROTEIN MJ0876-RELATED"/>
    <property type="match status" value="1"/>
</dbReference>
<dbReference type="InterPro" id="IPR000522">
    <property type="entry name" value="ABC_transptr_permease_BtuC"/>
</dbReference>
<dbReference type="InterPro" id="IPR037294">
    <property type="entry name" value="ABC_BtuC-like"/>
</dbReference>
<keyword evidence="4" id="KW-1003">Cell membrane</keyword>
<evidence type="ECO:0000256" key="4">
    <source>
        <dbReference type="ARBA" id="ARBA00022475"/>
    </source>
</evidence>
<feature type="transmembrane region" description="Helical" evidence="8">
    <location>
        <begin position="109"/>
        <end position="129"/>
    </location>
</feature>
<feature type="transmembrane region" description="Helical" evidence="8">
    <location>
        <begin position="257"/>
        <end position="285"/>
    </location>
</feature>
<dbReference type="CDD" id="cd06550">
    <property type="entry name" value="TM_ABC_iron-siderophores_like"/>
    <property type="match status" value="1"/>
</dbReference>
<evidence type="ECO:0000256" key="2">
    <source>
        <dbReference type="ARBA" id="ARBA00007935"/>
    </source>
</evidence>
<dbReference type="Proteomes" id="UP000436181">
    <property type="component" value="Unassembled WGS sequence"/>
</dbReference>
<evidence type="ECO:0000313" key="9">
    <source>
        <dbReference type="EMBL" id="KAB3520871.1"/>
    </source>
</evidence>
<evidence type="ECO:0000256" key="8">
    <source>
        <dbReference type="SAM" id="Phobius"/>
    </source>
</evidence>
<feature type="transmembrane region" description="Helical" evidence="8">
    <location>
        <begin position="324"/>
        <end position="344"/>
    </location>
</feature>
<feature type="transmembrane region" description="Helical" evidence="8">
    <location>
        <begin position="21"/>
        <end position="43"/>
    </location>
</feature>
<evidence type="ECO:0000256" key="5">
    <source>
        <dbReference type="ARBA" id="ARBA00022692"/>
    </source>
</evidence>
<evidence type="ECO:0000256" key="6">
    <source>
        <dbReference type="ARBA" id="ARBA00022989"/>
    </source>
</evidence>
<gene>
    <name evidence="9" type="ORF">F8377_06420</name>
</gene>
<comment type="subcellular location">
    <subcellularLocation>
        <location evidence="1">Cell membrane</location>
        <topology evidence="1">Multi-pass membrane protein</topology>
    </subcellularLocation>
</comment>
<evidence type="ECO:0000313" key="10">
    <source>
        <dbReference type="Proteomes" id="UP000436181"/>
    </source>
</evidence>
<dbReference type="PANTHER" id="PTHR30472">
    <property type="entry name" value="FERRIC ENTEROBACTIN TRANSPORT SYSTEM PERMEASE PROTEIN"/>
    <property type="match status" value="1"/>
</dbReference>
<accession>A0ABQ6VF13</accession>